<dbReference type="InterPro" id="IPR000873">
    <property type="entry name" value="AMP-dep_synth/lig_dom"/>
</dbReference>
<proteinExistence type="predicted"/>
<sequence length="431" mass="45964">MTITTLEPVEPLDPLEPVEQELQHAHVVTGHGAESAEWNVAGFLAGRGHDASTAWVDGHRRFTHAELRGAATAIADALRERGIQRGDPVALLAGNGFFWVAAYLGILGAGMIAVPLSTDDDATEARRRAGWAGCRAVTLGQGQRWPTGDTAVPSLAEVDLPVGWDRTPAPSLDAAPVRAGADAVYVFTPGTLGQPRAVRITHDNIRANTESILDCLYLESSDRTLAVVPFTEAFGASLLHTHLRIGAALVRHQSTTIPETIVGSLERFNCTGFAGAPTVYSALVRNSSFTLRRLPQLRMLQQAGRSLAPVIDEEVARAHPSARLFVMYGQTEATATLSHLPVEERGRRAASIGRGIPGVRLRVVDAGGADVRTGDVGEIWATGGNISPGYLHDDIATARTMQGGVLRTGDLATVDDDGYIYLVDRPALHPR</sequence>
<protein>
    <submittedName>
        <fullName evidence="3">Acyl-CoA synthetase (AMP-forming)/AMP-acid ligase II</fullName>
    </submittedName>
</protein>
<comment type="caution">
    <text evidence="3">The sequence shown here is derived from an EMBL/GenBank/DDBJ whole genome shotgun (WGS) entry which is preliminary data.</text>
</comment>
<keyword evidence="1" id="KW-0812">Transmembrane</keyword>
<keyword evidence="1" id="KW-1133">Transmembrane helix</keyword>
<dbReference type="PANTHER" id="PTHR43767">
    <property type="entry name" value="LONG-CHAIN-FATTY-ACID--COA LIGASE"/>
    <property type="match status" value="1"/>
</dbReference>
<dbReference type="PANTHER" id="PTHR43767:SF1">
    <property type="entry name" value="NONRIBOSOMAL PEPTIDE SYNTHASE PES1 (EUROFUNG)-RELATED"/>
    <property type="match status" value="1"/>
</dbReference>
<organism evidence="3 4">
    <name type="scientific">Microbacterium invictum</name>
    <dbReference type="NCBI Taxonomy" id="515415"/>
    <lineage>
        <taxon>Bacteria</taxon>
        <taxon>Bacillati</taxon>
        <taxon>Actinomycetota</taxon>
        <taxon>Actinomycetes</taxon>
        <taxon>Micrococcales</taxon>
        <taxon>Microbacteriaceae</taxon>
        <taxon>Microbacterium</taxon>
    </lineage>
</organism>
<reference evidence="3 4" key="1">
    <citation type="submission" date="2020-08" db="EMBL/GenBank/DDBJ databases">
        <title>Sequencing the genomes of 1000 actinobacteria strains.</title>
        <authorList>
            <person name="Klenk H.-P."/>
        </authorList>
    </citation>
    <scope>NUCLEOTIDE SEQUENCE [LARGE SCALE GENOMIC DNA]</scope>
    <source>
        <strain evidence="3 4">DSM 19600</strain>
    </source>
</reference>
<dbReference type="SUPFAM" id="SSF56801">
    <property type="entry name" value="Acetyl-CoA synthetase-like"/>
    <property type="match status" value="1"/>
</dbReference>
<dbReference type="AlphaFoldDB" id="A0AA40VM40"/>
<feature type="transmembrane region" description="Helical" evidence="1">
    <location>
        <begin position="89"/>
        <end position="114"/>
    </location>
</feature>
<dbReference type="GO" id="GO:0016874">
    <property type="term" value="F:ligase activity"/>
    <property type="evidence" value="ECO:0007669"/>
    <property type="project" value="UniProtKB-KW"/>
</dbReference>
<evidence type="ECO:0000259" key="2">
    <source>
        <dbReference type="Pfam" id="PF00501"/>
    </source>
</evidence>
<dbReference type="Gene3D" id="3.40.50.12780">
    <property type="entry name" value="N-terminal domain of ligase-like"/>
    <property type="match status" value="1"/>
</dbReference>
<feature type="domain" description="AMP-dependent synthetase/ligase" evidence="2">
    <location>
        <begin position="50"/>
        <end position="391"/>
    </location>
</feature>
<dbReference type="InterPro" id="IPR042099">
    <property type="entry name" value="ANL_N_sf"/>
</dbReference>
<dbReference type="EMBL" id="JACIFH010000001">
    <property type="protein sequence ID" value="MBB4140011.1"/>
    <property type="molecule type" value="Genomic_DNA"/>
</dbReference>
<evidence type="ECO:0000313" key="3">
    <source>
        <dbReference type="EMBL" id="MBB4140011.1"/>
    </source>
</evidence>
<accession>A0AA40VM40</accession>
<dbReference type="Proteomes" id="UP000549113">
    <property type="component" value="Unassembled WGS sequence"/>
</dbReference>
<evidence type="ECO:0000256" key="1">
    <source>
        <dbReference type="SAM" id="Phobius"/>
    </source>
</evidence>
<keyword evidence="1" id="KW-0472">Membrane</keyword>
<keyword evidence="4" id="KW-1185">Reference proteome</keyword>
<keyword evidence="3" id="KW-0436">Ligase</keyword>
<dbReference type="RefSeq" id="WP_183499602.1">
    <property type="nucleotide sequence ID" value="NZ_BAABCO010000005.1"/>
</dbReference>
<dbReference type="Pfam" id="PF00501">
    <property type="entry name" value="AMP-binding"/>
    <property type="match status" value="1"/>
</dbReference>
<evidence type="ECO:0000313" key="4">
    <source>
        <dbReference type="Proteomes" id="UP000549113"/>
    </source>
</evidence>
<dbReference type="InterPro" id="IPR050237">
    <property type="entry name" value="ATP-dep_AMP-bd_enzyme"/>
</dbReference>
<gene>
    <name evidence="3" type="ORF">BKA10_001805</name>
</gene>
<name>A0AA40VM40_9MICO</name>